<proteinExistence type="predicted"/>
<keyword evidence="1" id="KW-0812">Transmembrane</keyword>
<dbReference type="RefSeq" id="WP_121788700.1">
    <property type="nucleotide sequence ID" value="NZ_CP033073.1"/>
</dbReference>
<dbReference type="AlphaFoldDB" id="A0A3G2JI33"/>
<protein>
    <submittedName>
        <fullName evidence="2">Uncharacterized protein</fullName>
    </submittedName>
</protein>
<feature type="transmembrane region" description="Helical" evidence="1">
    <location>
        <begin position="145"/>
        <end position="166"/>
    </location>
</feature>
<dbReference type="OrthoDB" id="4207784at2"/>
<organism evidence="2 3">
    <name type="scientific">Streptomyces dangxiongensis</name>
    <dbReference type="NCBI Taxonomy" id="1442032"/>
    <lineage>
        <taxon>Bacteria</taxon>
        <taxon>Bacillati</taxon>
        <taxon>Actinomycetota</taxon>
        <taxon>Actinomycetes</taxon>
        <taxon>Kitasatosporales</taxon>
        <taxon>Streptomycetaceae</taxon>
        <taxon>Streptomyces</taxon>
    </lineage>
</organism>
<keyword evidence="1" id="KW-0472">Membrane</keyword>
<gene>
    <name evidence="2" type="ORF">D9753_22915</name>
</gene>
<name>A0A3G2JI33_9ACTN</name>
<evidence type="ECO:0000313" key="3">
    <source>
        <dbReference type="Proteomes" id="UP000268329"/>
    </source>
</evidence>
<evidence type="ECO:0000313" key="2">
    <source>
        <dbReference type="EMBL" id="AYN41261.1"/>
    </source>
</evidence>
<evidence type="ECO:0000256" key="1">
    <source>
        <dbReference type="SAM" id="Phobius"/>
    </source>
</evidence>
<dbReference type="KEGG" id="sdd:D9753_22915"/>
<reference evidence="2 3" key="1">
    <citation type="submission" date="2018-10" db="EMBL/GenBank/DDBJ databases">
        <title>The genome of Streptomyces dangxiongensis Z022.</title>
        <authorList>
            <person name="Zhang B."/>
        </authorList>
    </citation>
    <scope>NUCLEOTIDE SEQUENCE [LARGE SCALE GENOMIC DNA]</scope>
    <source>
        <strain evidence="2 3">Z022</strain>
    </source>
</reference>
<dbReference type="EMBL" id="CP033073">
    <property type="protein sequence ID" value="AYN41261.1"/>
    <property type="molecule type" value="Genomic_DNA"/>
</dbReference>
<sequence>MIDSGTPDARQDFYDRVVAATADTRYRPRRTVPGFDLTVDVPRSPLTARRISQVHTYRVVLHPQERRFSMTDIVRTVEYEAGLGGVRTSKTVSSGRNVYVTWSRSLDGTRRHSFSSAAGHRLIRGVARELGWEEIRPTSVKAARAAGLLGAAIALGTLIACAVVFLF</sequence>
<accession>A0A3G2JI33</accession>
<dbReference type="Proteomes" id="UP000268329">
    <property type="component" value="Chromosome"/>
</dbReference>
<keyword evidence="1" id="KW-1133">Transmembrane helix</keyword>
<keyword evidence="3" id="KW-1185">Reference proteome</keyword>